<dbReference type="GO" id="GO:0000155">
    <property type="term" value="F:phosphorelay sensor kinase activity"/>
    <property type="evidence" value="ECO:0007669"/>
    <property type="project" value="InterPro"/>
</dbReference>
<dbReference type="InterPro" id="IPR029016">
    <property type="entry name" value="GAF-like_dom_sf"/>
</dbReference>
<keyword evidence="5" id="KW-0547">Nucleotide-binding</keyword>
<dbReference type="Gene3D" id="3.30.565.10">
    <property type="entry name" value="Histidine kinase-like ATPase, C-terminal domain"/>
    <property type="match status" value="1"/>
</dbReference>
<comment type="caution">
    <text evidence="11">The sequence shown here is derived from an EMBL/GenBank/DDBJ whole genome shotgun (WGS) entry which is preliminary data.</text>
</comment>
<dbReference type="AlphaFoldDB" id="A0A0G1PHK6"/>
<dbReference type="GO" id="GO:0005524">
    <property type="term" value="F:ATP binding"/>
    <property type="evidence" value="ECO:0007669"/>
    <property type="project" value="UniProtKB-KW"/>
</dbReference>
<protein>
    <recommendedName>
        <fullName evidence="2">histidine kinase</fullName>
        <ecNumber evidence="2">2.7.13.3</ecNumber>
    </recommendedName>
</protein>
<dbReference type="SMART" id="SM00387">
    <property type="entry name" value="HATPase_c"/>
    <property type="match status" value="1"/>
</dbReference>
<keyword evidence="8" id="KW-0902">Two-component regulatory system</keyword>
<dbReference type="InterPro" id="IPR003661">
    <property type="entry name" value="HisK_dim/P_dom"/>
</dbReference>
<dbReference type="CDD" id="cd00082">
    <property type="entry name" value="HisKA"/>
    <property type="match status" value="1"/>
</dbReference>
<feature type="domain" description="Histidine kinase" evidence="10">
    <location>
        <begin position="351"/>
        <end position="559"/>
    </location>
</feature>
<comment type="catalytic activity">
    <reaction evidence="1">
        <text>ATP + protein L-histidine = ADP + protein N-phospho-L-histidine.</text>
        <dbReference type="EC" id="2.7.13.3"/>
    </reaction>
</comment>
<dbReference type="SUPFAM" id="SSF55874">
    <property type="entry name" value="ATPase domain of HSP90 chaperone/DNA topoisomerase II/histidine kinase"/>
    <property type="match status" value="1"/>
</dbReference>
<dbReference type="EMBL" id="LCMJ01000060">
    <property type="protein sequence ID" value="KKU32256.1"/>
    <property type="molecule type" value="Genomic_DNA"/>
</dbReference>
<keyword evidence="6 11" id="KW-0418">Kinase</keyword>
<dbReference type="PRINTS" id="PR00344">
    <property type="entry name" value="BCTRLSENSOR"/>
</dbReference>
<evidence type="ECO:0000256" key="2">
    <source>
        <dbReference type="ARBA" id="ARBA00012438"/>
    </source>
</evidence>
<evidence type="ECO:0000256" key="8">
    <source>
        <dbReference type="ARBA" id="ARBA00023012"/>
    </source>
</evidence>
<dbReference type="InterPro" id="IPR003018">
    <property type="entry name" value="GAF"/>
</dbReference>
<keyword evidence="3" id="KW-0597">Phosphoprotein</keyword>
<name>A0A0G1PHK6_9BACT</name>
<evidence type="ECO:0000256" key="1">
    <source>
        <dbReference type="ARBA" id="ARBA00000085"/>
    </source>
</evidence>
<dbReference type="PANTHER" id="PTHR43065:SF10">
    <property type="entry name" value="PEROXIDE STRESS-ACTIVATED HISTIDINE KINASE MAK3"/>
    <property type="match status" value="1"/>
</dbReference>
<organism evidence="11 12">
    <name type="scientific">Candidatus Azambacteria bacterium GW2011_GWB1_46_27</name>
    <dbReference type="NCBI Taxonomy" id="1618617"/>
    <lineage>
        <taxon>Bacteria</taxon>
        <taxon>Candidatus Azamiibacteriota</taxon>
    </lineage>
</organism>
<evidence type="ECO:0000256" key="3">
    <source>
        <dbReference type="ARBA" id="ARBA00022553"/>
    </source>
</evidence>
<evidence type="ECO:0000256" key="7">
    <source>
        <dbReference type="ARBA" id="ARBA00022840"/>
    </source>
</evidence>
<dbReference type="InterPro" id="IPR004358">
    <property type="entry name" value="Sig_transdc_His_kin-like_C"/>
</dbReference>
<dbReference type="SUPFAM" id="SSF47384">
    <property type="entry name" value="Homodimeric domain of signal transducing histidine kinase"/>
    <property type="match status" value="1"/>
</dbReference>
<dbReference type="Pfam" id="PF13185">
    <property type="entry name" value="GAF_2"/>
    <property type="match status" value="1"/>
</dbReference>
<keyword evidence="4" id="KW-0808">Transferase</keyword>
<dbReference type="InterPro" id="IPR005467">
    <property type="entry name" value="His_kinase_dom"/>
</dbReference>
<dbReference type="Pfam" id="PF01590">
    <property type="entry name" value="GAF"/>
    <property type="match status" value="1"/>
</dbReference>
<dbReference type="Gene3D" id="1.10.287.130">
    <property type="match status" value="1"/>
</dbReference>
<dbReference type="InterPro" id="IPR003594">
    <property type="entry name" value="HATPase_dom"/>
</dbReference>
<evidence type="ECO:0000259" key="10">
    <source>
        <dbReference type="PROSITE" id="PS50109"/>
    </source>
</evidence>
<feature type="region of interest" description="Disordered" evidence="9">
    <location>
        <begin position="1"/>
        <end position="22"/>
    </location>
</feature>
<keyword evidence="7" id="KW-0067">ATP-binding</keyword>
<sequence length="559" mass="62965">MKGKAKMTDIEMNGNGDEDFSENDMTEHLRQIAEILCENISVVTCCSVRLVEDDMLALKALYGFAKNGPREEKIPLEDTIAGAAIFQKKPIAIKDIRKEKKYNFSKSHEGLVSLLAMPIFWKEKALGVIQLYTLQEHVFVEKEVKLVQYLAAPLIGLAVKYAKINNRRLLALLEVSKALSSKSDLEDMFETIVDRAAHVLGIKRCALFLLSEIGDKICLEAGFPKCDHGIGLERELREYPAVREVIESQNWLLIENPQSHELTRDSAALSRTYGINAILFVPLVFERKILGAFTFDATGNKKTFLPQEIGVCRIMANISSAAIARAREQERFQKEMTAKNRMEILGKAAADIAHEIRNPLTSIGGFARRILKKADDPQKVLEYGNIIVKETDRLEQIVGEVLEYSRQKELNLVRANLNNLIHETVKLLEIVFSDKRITVLLNLAEETVEMQLDAVKIKSVLTNILRNAVEALSENVGEKQIWIETHQTKTHVELVIKNNISAPLSQEILENMFNPFFTTKANGTGLGLAIVDSVIRLHKGYIKVDHDGQKIAFNIRLPR</sequence>
<dbReference type="Proteomes" id="UP000034067">
    <property type="component" value="Unassembled WGS sequence"/>
</dbReference>
<proteinExistence type="predicted"/>
<reference evidence="11 12" key="1">
    <citation type="journal article" date="2015" name="Nature">
        <title>rRNA introns, odd ribosomes, and small enigmatic genomes across a large radiation of phyla.</title>
        <authorList>
            <person name="Brown C.T."/>
            <person name="Hug L.A."/>
            <person name="Thomas B.C."/>
            <person name="Sharon I."/>
            <person name="Castelle C.J."/>
            <person name="Singh A."/>
            <person name="Wilkins M.J."/>
            <person name="Williams K.H."/>
            <person name="Banfield J.F."/>
        </authorList>
    </citation>
    <scope>NUCLEOTIDE SEQUENCE [LARGE SCALE GENOMIC DNA]</scope>
</reference>
<evidence type="ECO:0000313" key="12">
    <source>
        <dbReference type="Proteomes" id="UP000034067"/>
    </source>
</evidence>
<dbReference type="SMART" id="SM00065">
    <property type="entry name" value="GAF"/>
    <property type="match status" value="2"/>
</dbReference>
<evidence type="ECO:0000256" key="5">
    <source>
        <dbReference type="ARBA" id="ARBA00022741"/>
    </source>
</evidence>
<dbReference type="Pfam" id="PF02518">
    <property type="entry name" value="HATPase_c"/>
    <property type="match status" value="1"/>
</dbReference>
<evidence type="ECO:0000256" key="9">
    <source>
        <dbReference type="SAM" id="MobiDB-lite"/>
    </source>
</evidence>
<dbReference type="SUPFAM" id="SSF55781">
    <property type="entry name" value="GAF domain-like"/>
    <property type="match status" value="2"/>
</dbReference>
<dbReference type="Gene3D" id="3.30.450.40">
    <property type="match status" value="2"/>
</dbReference>
<dbReference type="PROSITE" id="PS50109">
    <property type="entry name" value="HIS_KIN"/>
    <property type="match status" value="1"/>
</dbReference>
<evidence type="ECO:0000256" key="6">
    <source>
        <dbReference type="ARBA" id="ARBA00022777"/>
    </source>
</evidence>
<dbReference type="InterPro" id="IPR036097">
    <property type="entry name" value="HisK_dim/P_sf"/>
</dbReference>
<dbReference type="InterPro" id="IPR036890">
    <property type="entry name" value="HATPase_C_sf"/>
</dbReference>
<dbReference type="PANTHER" id="PTHR43065">
    <property type="entry name" value="SENSOR HISTIDINE KINASE"/>
    <property type="match status" value="1"/>
</dbReference>
<evidence type="ECO:0000313" key="11">
    <source>
        <dbReference type="EMBL" id="KKU32256.1"/>
    </source>
</evidence>
<dbReference type="SMART" id="SM00388">
    <property type="entry name" value="HisKA"/>
    <property type="match status" value="1"/>
</dbReference>
<dbReference type="EC" id="2.7.13.3" evidence="2"/>
<accession>A0A0G1PHK6</accession>
<evidence type="ECO:0000256" key="4">
    <source>
        <dbReference type="ARBA" id="ARBA00022679"/>
    </source>
</evidence>
<gene>
    <name evidence="11" type="ORF">UX48_C0060G0004</name>
</gene>
<dbReference type="Pfam" id="PF00512">
    <property type="entry name" value="HisKA"/>
    <property type="match status" value="1"/>
</dbReference>